<gene>
    <name evidence="9" type="ORF">IDM49_03995</name>
</gene>
<name>A0A7H2BFJ3_9MICC</name>
<accession>A0A7H2BFJ3</accession>
<evidence type="ECO:0000256" key="1">
    <source>
        <dbReference type="ARBA" id="ARBA00004651"/>
    </source>
</evidence>
<dbReference type="PROSITE" id="PS50928">
    <property type="entry name" value="ABC_TM1"/>
    <property type="match status" value="1"/>
</dbReference>
<feature type="transmembrane region" description="Helical" evidence="7">
    <location>
        <begin position="144"/>
        <end position="165"/>
    </location>
</feature>
<dbReference type="Gene3D" id="1.10.3720.10">
    <property type="entry name" value="MetI-like"/>
    <property type="match status" value="1"/>
</dbReference>
<dbReference type="PANTHER" id="PTHR30614:SF21">
    <property type="entry name" value="AMINO ACID ABC TRANSPORTER PERMEASE"/>
    <property type="match status" value="1"/>
</dbReference>
<feature type="transmembrane region" description="Helical" evidence="7">
    <location>
        <begin position="244"/>
        <end position="265"/>
    </location>
</feature>
<keyword evidence="5 7" id="KW-1133">Transmembrane helix</keyword>
<keyword evidence="2 7" id="KW-0813">Transport</keyword>
<evidence type="ECO:0000256" key="7">
    <source>
        <dbReference type="RuleBase" id="RU363032"/>
    </source>
</evidence>
<dbReference type="PANTHER" id="PTHR30614">
    <property type="entry name" value="MEMBRANE COMPONENT OF AMINO ACID ABC TRANSPORTER"/>
    <property type="match status" value="1"/>
</dbReference>
<dbReference type="KEGG" id="rter:IDM49_03995"/>
<keyword evidence="6 7" id="KW-0472">Membrane</keyword>
<dbReference type="InterPro" id="IPR043429">
    <property type="entry name" value="ArtM/GltK/GlnP/TcyL/YhdX-like"/>
</dbReference>
<comment type="similarity">
    <text evidence="7">Belongs to the binding-protein-dependent transport system permease family.</text>
</comment>
<dbReference type="Proteomes" id="UP000516404">
    <property type="component" value="Chromosome"/>
</dbReference>
<dbReference type="CDD" id="cd06261">
    <property type="entry name" value="TM_PBP2"/>
    <property type="match status" value="1"/>
</dbReference>
<organism evidence="9 10">
    <name type="scientific">Rothia terrae</name>
    <dbReference type="NCBI Taxonomy" id="396015"/>
    <lineage>
        <taxon>Bacteria</taxon>
        <taxon>Bacillati</taxon>
        <taxon>Actinomycetota</taxon>
        <taxon>Actinomycetes</taxon>
        <taxon>Micrococcales</taxon>
        <taxon>Micrococcaceae</taxon>
        <taxon>Rothia</taxon>
    </lineage>
</organism>
<evidence type="ECO:0000313" key="9">
    <source>
        <dbReference type="EMBL" id="QNV38439.1"/>
    </source>
</evidence>
<keyword evidence="10" id="KW-1185">Reference proteome</keyword>
<dbReference type="RefSeq" id="WP_190725105.1">
    <property type="nucleotide sequence ID" value="NZ_CP061539.1"/>
</dbReference>
<evidence type="ECO:0000256" key="2">
    <source>
        <dbReference type="ARBA" id="ARBA00022448"/>
    </source>
</evidence>
<protein>
    <submittedName>
        <fullName evidence="9">Amino acid ABC transporter permease</fullName>
    </submittedName>
</protein>
<evidence type="ECO:0000313" key="10">
    <source>
        <dbReference type="Proteomes" id="UP000516404"/>
    </source>
</evidence>
<evidence type="ECO:0000256" key="3">
    <source>
        <dbReference type="ARBA" id="ARBA00022475"/>
    </source>
</evidence>
<dbReference type="EMBL" id="CP061539">
    <property type="protein sequence ID" value="QNV38439.1"/>
    <property type="molecule type" value="Genomic_DNA"/>
</dbReference>
<evidence type="ECO:0000256" key="6">
    <source>
        <dbReference type="ARBA" id="ARBA00023136"/>
    </source>
</evidence>
<keyword evidence="3" id="KW-1003">Cell membrane</keyword>
<keyword evidence="4 7" id="KW-0812">Transmembrane</keyword>
<feature type="transmembrane region" description="Helical" evidence="7">
    <location>
        <begin position="81"/>
        <end position="100"/>
    </location>
</feature>
<dbReference type="SUPFAM" id="SSF161098">
    <property type="entry name" value="MetI-like"/>
    <property type="match status" value="1"/>
</dbReference>
<dbReference type="GO" id="GO:0022857">
    <property type="term" value="F:transmembrane transporter activity"/>
    <property type="evidence" value="ECO:0007669"/>
    <property type="project" value="InterPro"/>
</dbReference>
<comment type="subcellular location">
    <subcellularLocation>
        <location evidence="1 7">Cell membrane</location>
        <topology evidence="1 7">Multi-pass membrane protein</topology>
    </subcellularLocation>
</comment>
<sequence length="306" mass="33578">MNRKVTTSSSVLFDVPGPKAVARTRLFNILSVLAILALLGYIGYVMHRQGQLEADKWTSLFSGNLWANYILPGLWNTLKAALISVVTSVAFGVFFGMARLSPLAPVRWFGTIVVEFFRAVPVLIMMIFFWLFLGKFSVLSPQQLPFIAVVLGLTLYNGSVIAELLRSGVHQLPKGQGEAGLAIGLTPWKVLTSILMPQAMTAMMPSLLSQFVVILKDTALGYIISYPEVLASARRFGSGEGNILQMLLLAALLFIVINFALTLLAERLSKFMSSRSNVEIKHADGVPGEVDDPRPKTEMMFKIPKA</sequence>
<dbReference type="GO" id="GO:0043190">
    <property type="term" value="C:ATP-binding cassette (ABC) transporter complex"/>
    <property type="evidence" value="ECO:0007669"/>
    <property type="project" value="InterPro"/>
</dbReference>
<evidence type="ECO:0000256" key="5">
    <source>
        <dbReference type="ARBA" id="ARBA00022989"/>
    </source>
</evidence>
<dbReference type="GO" id="GO:0006865">
    <property type="term" value="P:amino acid transport"/>
    <property type="evidence" value="ECO:0007669"/>
    <property type="project" value="TreeGrafter"/>
</dbReference>
<dbReference type="Pfam" id="PF00528">
    <property type="entry name" value="BPD_transp_1"/>
    <property type="match status" value="1"/>
</dbReference>
<dbReference type="GeneID" id="96623385"/>
<evidence type="ECO:0000259" key="8">
    <source>
        <dbReference type="PROSITE" id="PS50928"/>
    </source>
</evidence>
<feature type="transmembrane region" description="Helical" evidence="7">
    <location>
        <begin position="112"/>
        <end position="132"/>
    </location>
</feature>
<proteinExistence type="inferred from homology"/>
<dbReference type="AlphaFoldDB" id="A0A7H2BFJ3"/>
<reference evidence="9 10" key="1">
    <citation type="submission" date="2020-09" db="EMBL/GenBank/DDBJ databases">
        <title>Investigation of environmental microbes.</title>
        <authorList>
            <person name="Ou Y."/>
            <person name="Kang Q."/>
        </authorList>
    </citation>
    <scope>NUCLEOTIDE SEQUENCE [LARGE SCALE GENOMIC DNA]</scope>
    <source>
        <strain evidence="9 10">KJZ-14</strain>
    </source>
</reference>
<dbReference type="InterPro" id="IPR035906">
    <property type="entry name" value="MetI-like_sf"/>
</dbReference>
<dbReference type="InterPro" id="IPR010065">
    <property type="entry name" value="AA_ABC_transptr_permease_3TM"/>
</dbReference>
<feature type="domain" description="ABC transmembrane type-1" evidence="8">
    <location>
        <begin position="74"/>
        <end position="265"/>
    </location>
</feature>
<dbReference type="InterPro" id="IPR000515">
    <property type="entry name" value="MetI-like"/>
</dbReference>
<evidence type="ECO:0000256" key="4">
    <source>
        <dbReference type="ARBA" id="ARBA00022692"/>
    </source>
</evidence>
<feature type="transmembrane region" description="Helical" evidence="7">
    <location>
        <begin position="26"/>
        <end position="45"/>
    </location>
</feature>
<dbReference type="NCBIfam" id="TIGR01726">
    <property type="entry name" value="HEQRo_perm_3TM"/>
    <property type="match status" value="1"/>
</dbReference>